<reference evidence="2" key="1">
    <citation type="submission" date="2020-09" db="EMBL/GenBank/DDBJ databases">
        <authorList>
            <person name="Kikuchi T."/>
        </authorList>
    </citation>
    <scope>NUCLEOTIDE SEQUENCE</scope>
    <source>
        <strain evidence="2">SH1</strain>
    </source>
</reference>
<dbReference type="PANTHER" id="PTHR44147">
    <property type="entry name" value="DEHYDROGENASE/REDUCTASE SDR FAMILY MEMBER 1"/>
    <property type="match status" value="1"/>
</dbReference>
<name>A0A811LTA2_9BILA</name>
<dbReference type="InterPro" id="IPR002347">
    <property type="entry name" value="SDR_fam"/>
</dbReference>
<dbReference type="Proteomes" id="UP000783686">
    <property type="component" value="Unassembled WGS sequence"/>
</dbReference>
<dbReference type="AlphaFoldDB" id="A0A811LTA2"/>
<evidence type="ECO:0000313" key="2">
    <source>
        <dbReference type="EMBL" id="CAD5231323.1"/>
    </source>
</evidence>
<dbReference type="EMBL" id="CAJFCW020000006">
    <property type="protein sequence ID" value="CAG9128716.1"/>
    <property type="molecule type" value="Genomic_DNA"/>
</dbReference>
<comment type="caution">
    <text evidence="2">The sequence shown here is derived from an EMBL/GenBank/DDBJ whole genome shotgun (WGS) entry which is preliminary data.</text>
</comment>
<dbReference type="Proteomes" id="UP000614601">
    <property type="component" value="Unassembled WGS sequence"/>
</dbReference>
<evidence type="ECO:0000256" key="1">
    <source>
        <dbReference type="RuleBase" id="RU000363"/>
    </source>
</evidence>
<dbReference type="Gene3D" id="3.40.50.720">
    <property type="entry name" value="NAD(P)-binding Rossmann-like Domain"/>
    <property type="match status" value="1"/>
</dbReference>
<dbReference type="EMBL" id="CAJFDH010000006">
    <property type="protein sequence ID" value="CAD5231323.1"/>
    <property type="molecule type" value="Genomic_DNA"/>
</dbReference>
<dbReference type="PRINTS" id="PR00080">
    <property type="entry name" value="SDRFAMILY"/>
</dbReference>
<sequence length="280" mass="30786">MLLAGKVALVTGASRGIGKGVAIELGKAGATVYVTGRSSNKRDNTTNQTRLEEVANTIKSAGGNGICAYVDHSDSNEVKRLFERISEENHGQLDILVNNSYAAANFILSNSQKKFWEYDVNPEDAYDIVNNVGLRNHYICTVHAARLMVKQKKGLIVNIGSLGGINYFLNVAYGIGKSALDRLTSDSATELAGTGNIYKYFNKGETSYYPGKCILKLFTLENLHNHTGDIITTTNVAKKFNILDTDGRLPEDPHVVRYSEYITQMNMVHTSEIKSVLKLK</sequence>
<gene>
    <name evidence="2" type="ORF">BOKJ2_LOCUS14584</name>
</gene>
<comment type="similarity">
    <text evidence="1">Belongs to the short-chain dehydrogenases/reductases (SDR) family.</text>
</comment>
<dbReference type="Pfam" id="PF00106">
    <property type="entry name" value="adh_short"/>
    <property type="match status" value="1"/>
</dbReference>
<protein>
    <submittedName>
        <fullName evidence="2">Uncharacterized protein</fullName>
    </submittedName>
</protein>
<evidence type="ECO:0000313" key="3">
    <source>
        <dbReference type="Proteomes" id="UP000614601"/>
    </source>
</evidence>
<dbReference type="PRINTS" id="PR00081">
    <property type="entry name" value="GDHRDH"/>
</dbReference>
<dbReference type="InterPro" id="IPR036291">
    <property type="entry name" value="NAD(P)-bd_dom_sf"/>
</dbReference>
<dbReference type="SUPFAM" id="SSF51735">
    <property type="entry name" value="NAD(P)-binding Rossmann-fold domains"/>
    <property type="match status" value="1"/>
</dbReference>
<keyword evidence="3" id="KW-1185">Reference proteome</keyword>
<dbReference type="OrthoDB" id="1933717at2759"/>
<accession>A0A811LTA2</accession>
<organism evidence="2 3">
    <name type="scientific">Bursaphelenchus okinawaensis</name>
    <dbReference type="NCBI Taxonomy" id="465554"/>
    <lineage>
        <taxon>Eukaryota</taxon>
        <taxon>Metazoa</taxon>
        <taxon>Ecdysozoa</taxon>
        <taxon>Nematoda</taxon>
        <taxon>Chromadorea</taxon>
        <taxon>Rhabditida</taxon>
        <taxon>Tylenchina</taxon>
        <taxon>Tylenchomorpha</taxon>
        <taxon>Aphelenchoidea</taxon>
        <taxon>Aphelenchoididae</taxon>
        <taxon>Bursaphelenchus</taxon>
    </lineage>
</organism>
<dbReference type="PANTHER" id="PTHR44147:SF2">
    <property type="entry name" value="DEHYDROGENASE_REDUCTASE SDR FAMILY MEMBER 1"/>
    <property type="match status" value="1"/>
</dbReference>
<proteinExistence type="inferred from homology"/>